<dbReference type="Proteomes" id="UP000010467">
    <property type="component" value="Chromosome"/>
</dbReference>
<sequence>MSDAAAHLLAYYSPLAGERVELSAASVLYTPRSPLLGANAVYPAAGGISEGLAWLRARGAPPLVASSGRIEDAQEILRLRVGRYTRQAAPGTVMVEQVSRLQLVAFAEVLARSWDLPQWASALGRSLAHSLESLRDFTLLMAYDAGQAVGALLVVKRDAHLWGVTDSRALPALLDAAADLTGGAVNTSCPPEAAVQLDGESSVSYWLLHDNALFMR</sequence>
<dbReference type="AlphaFoldDB" id="L0A811"/>
<dbReference type="HOGENOM" id="CLU_1270574_0_0_0"/>
<reference evidence="2" key="1">
    <citation type="submission" date="2012-03" db="EMBL/GenBank/DDBJ databases">
        <title>Complete sequence of chromosome of Deinococcus peraridilitoris DSM 19664.</title>
        <authorList>
            <person name="Lucas S."/>
            <person name="Copeland A."/>
            <person name="Lapidus A."/>
            <person name="Glavina del Rio T."/>
            <person name="Dalin E."/>
            <person name="Tice H."/>
            <person name="Bruce D."/>
            <person name="Goodwin L."/>
            <person name="Pitluck S."/>
            <person name="Peters L."/>
            <person name="Mikhailova N."/>
            <person name="Lu M."/>
            <person name="Kyrpides N."/>
            <person name="Mavromatis K."/>
            <person name="Ivanova N."/>
            <person name="Brettin T."/>
            <person name="Detter J.C."/>
            <person name="Han C."/>
            <person name="Larimer F."/>
            <person name="Land M."/>
            <person name="Hauser L."/>
            <person name="Markowitz V."/>
            <person name="Cheng J.-F."/>
            <person name="Hugenholtz P."/>
            <person name="Woyke T."/>
            <person name="Wu D."/>
            <person name="Pukall R."/>
            <person name="Steenblock K."/>
            <person name="Brambilla E."/>
            <person name="Klenk H.-P."/>
            <person name="Eisen J.A."/>
        </authorList>
    </citation>
    <scope>NUCLEOTIDE SEQUENCE [LARGE SCALE GENOMIC DNA]</scope>
    <source>
        <strain evidence="2">DSM 19664 / LMG 22246 / CIP 109416 / KR-200</strain>
    </source>
</reference>
<evidence type="ECO:0000313" key="2">
    <source>
        <dbReference type="Proteomes" id="UP000010467"/>
    </source>
</evidence>
<dbReference type="OrthoDB" id="64732at2"/>
<accession>L0A811</accession>
<protein>
    <submittedName>
        <fullName evidence="1">Uncharacterized protein</fullName>
    </submittedName>
</protein>
<dbReference type="STRING" id="937777.Deipe_3760"/>
<dbReference type="EMBL" id="CP003382">
    <property type="protein sequence ID" value="AFZ69185.1"/>
    <property type="molecule type" value="Genomic_DNA"/>
</dbReference>
<name>L0A811_DEIPD</name>
<gene>
    <name evidence="1" type="ordered locus">Deipe_3760</name>
</gene>
<dbReference type="KEGG" id="dpd:Deipe_3760"/>
<dbReference type="RefSeq" id="WP_015237481.1">
    <property type="nucleotide sequence ID" value="NC_019793.1"/>
</dbReference>
<keyword evidence="2" id="KW-1185">Reference proteome</keyword>
<evidence type="ECO:0000313" key="1">
    <source>
        <dbReference type="EMBL" id="AFZ69185.1"/>
    </source>
</evidence>
<organism evidence="1 2">
    <name type="scientific">Deinococcus peraridilitoris (strain DSM 19664 / LMG 22246 / CIP 109416 / KR-200)</name>
    <dbReference type="NCBI Taxonomy" id="937777"/>
    <lineage>
        <taxon>Bacteria</taxon>
        <taxon>Thermotogati</taxon>
        <taxon>Deinococcota</taxon>
        <taxon>Deinococci</taxon>
        <taxon>Deinococcales</taxon>
        <taxon>Deinococcaceae</taxon>
        <taxon>Deinococcus</taxon>
    </lineage>
</organism>
<proteinExistence type="predicted"/>
<dbReference type="PATRIC" id="fig|937777.3.peg.3770"/>